<evidence type="ECO:0000256" key="2">
    <source>
        <dbReference type="ARBA" id="ARBA00012702"/>
    </source>
</evidence>
<dbReference type="Gene3D" id="1.50.10.20">
    <property type="match status" value="1"/>
</dbReference>
<keyword evidence="5 9" id="KW-0808">Transferase</keyword>
<dbReference type="GO" id="GO:0004660">
    <property type="term" value="F:protein farnesyltransferase activity"/>
    <property type="evidence" value="ECO:0007669"/>
    <property type="project" value="UniProtKB-UniRule"/>
</dbReference>
<dbReference type="Pfam" id="PF00432">
    <property type="entry name" value="Prenyltrans"/>
    <property type="match status" value="1"/>
</dbReference>
<dbReference type="InterPro" id="IPR045089">
    <property type="entry name" value="PGGT1B-like"/>
</dbReference>
<comment type="cofactor">
    <cofactor evidence="9">
        <name>Zn(2+)</name>
        <dbReference type="ChEBI" id="CHEBI:29105"/>
    </cofactor>
    <text evidence="9">Binds 1 zinc ion per subunit.</text>
</comment>
<dbReference type="Proteomes" id="UP000886653">
    <property type="component" value="Unassembled WGS sequence"/>
</dbReference>
<evidence type="ECO:0000256" key="6">
    <source>
        <dbReference type="ARBA" id="ARBA00022723"/>
    </source>
</evidence>
<evidence type="ECO:0000256" key="7">
    <source>
        <dbReference type="ARBA" id="ARBA00022737"/>
    </source>
</evidence>
<dbReference type="InterPro" id="IPR008930">
    <property type="entry name" value="Terpenoid_cyclase/PrenylTrfase"/>
</dbReference>
<feature type="domain" description="Prenyltransferase alpha-alpha toroid" evidence="10">
    <location>
        <begin position="68"/>
        <end position="485"/>
    </location>
</feature>
<keyword evidence="12" id="KW-1185">Reference proteome</keyword>
<dbReference type="PANTHER" id="PTHR11774">
    <property type="entry name" value="GERANYLGERANYL TRANSFERASE TYPE BETA SUBUNIT"/>
    <property type="match status" value="1"/>
</dbReference>
<sequence>MPRYPFARTPIDGLTSKTSEVQSETEEQIVQLLLPWCEKEVVEDVHTFNLTPEESEKIATKPIETAELARAAHVDFLKPTLEGLPVGFTALDASRSWLMFWVTNSLAMLKFPFESAECQRAIDTILSFQDPNGGFGGGPGQSPHLATTFAAISALASLLGQVEPSAVQKTWSKVNRDGMYQWIMSLKQSDGSFLMQTKGEVDVRGCYCVLVVATLLNFLTPDLASGMPNFIAGCQTYEGGFGLGARSSSHGSNVPLGEAHGGYTSCALLGHFLLTSLSSSIPITSIDNHACLRWLTVMQALPIEGGGFRGRTNKLVDGCYSWWCASLFPVIGQLIQEEKTVSGLWPNSHERSEGASLSYDRRGLQEYILLLSQKQAPEDDEGGMKDKPLMRPDVYHTHYVLSGFSSAQHFHRFSSDQMVCLTDRFDLRSSLSIGFKGVDENQKQASERMRAVYARALSWITCKEKELIVGLPKNLIEPIHPIFNIHPQSVKVTMDYFYSQA</sequence>
<evidence type="ECO:0000259" key="10">
    <source>
        <dbReference type="Pfam" id="PF00432"/>
    </source>
</evidence>
<evidence type="ECO:0000256" key="9">
    <source>
        <dbReference type="RuleBase" id="RU365056"/>
    </source>
</evidence>
<protein>
    <recommendedName>
        <fullName evidence="3 9">Protein farnesyltransferase subunit beta</fullName>
        <shortName evidence="9">FTase-beta</shortName>
        <ecNumber evidence="2 9">2.5.1.58</ecNumber>
    </recommendedName>
</protein>
<keyword evidence="7" id="KW-0677">Repeat</keyword>
<evidence type="ECO:0000313" key="11">
    <source>
        <dbReference type="EMBL" id="KAG0152386.1"/>
    </source>
</evidence>
<dbReference type="SUPFAM" id="SSF48239">
    <property type="entry name" value="Terpenoid cyclases/Protein prenyltransferases"/>
    <property type="match status" value="1"/>
</dbReference>
<evidence type="ECO:0000256" key="3">
    <source>
        <dbReference type="ARBA" id="ARBA00015798"/>
    </source>
</evidence>
<organism evidence="11 12">
    <name type="scientific">Cronartium quercuum f. sp. fusiforme G11</name>
    <dbReference type="NCBI Taxonomy" id="708437"/>
    <lineage>
        <taxon>Eukaryota</taxon>
        <taxon>Fungi</taxon>
        <taxon>Dikarya</taxon>
        <taxon>Basidiomycota</taxon>
        <taxon>Pucciniomycotina</taxon>
        <taxon>Pucciniomycetes</taxon>
        <taxon>Pucciniales</taxon>
        <taxon>Coleosporiaceae</taxon>
        <taxon>Cronartium</taxon>
    </lineage>
</organism>
<dbReference type="PANTHER" id="PTHR11774:SF6">
    <property type="entry name" value="PROTEIN FARNESYLTRANSFERASE SUBUNIT BETA"/>
    <property type="match status" value="1"/>
</dbReference>
<accession>A0A9P6NZL2</accession>
<comment type="subunit">
    <text evidence="9">Heterodimer of an alpha and a beta subunit.</text>
</comment>
<dbReference type="EC" id="2.5.1.58" evidence="2 9"/>
<comment type="catalytic activity">
    <reaction evidence="9">
        <text>L-cysteinyl-[protein] + (2E,6E)-farnesyl diphosphate = S-(2E,6E)-farnesyl-L-cysteinyl-[protein] + diphosphate</text>
        <dbReference type="Rhea" id="RHEA:13345"/>
        <dbReference type="Rhea" id="RHEA-COMP:10131"/>
        <dbReference type="Rhea" id="RHEA-COMP:11535"/>
        <dbReference type="ChEBI" id="CHEBI:29950"/>
        <dbReference type="ChEBI" id="CHEBI:33019"/>
        <dbReference type="ChEBI" id="CHEBI:86019"/>
        <dbReference type="ChEBI" id="CHEBI:175763"/>
    </reaction>
</comment>
<gene>
    <name evidence="11" type="ORF">CROQUDRAFT_649788</name>
</gene>
<keyword evidence="6 9" id="KW-0479">Metal-binding</keyword>
<keyword evidence="8 9" id="KW-0862">Zinc</keyword>
<name>A0A9P6NZL2_9BASI</name>
<evidence type="ECO:0000256" key="8">
    <source>
        <dbReference type="ARBA" id="ARBA00022833"/>
    </source>
</evidence>
<dbReference type="EMBL" id="MU167208">
    <property type="protein sequence ID" value="KAG0152386.1"/>
    <property type="molecule type" value="Genomic_DNA"/>
</dbReference>
<evidence type="ECO:0000256" key="4">
    <source>
        <dbReference type="ARBA" id="ARBA00022602"/>
    </source>
</evidence>
<dbReference type="CDD" id="cd02893">
    <property type="entry name" value="FTase"/>
    <property type="match status" value="1"/>
</dbReference>
<dbReference type="GO" id="GO:0097354">
    <property type="term" value="P:prenylation"/>
    <property type="evidence" value="ECO:0007669"/>
    <property type="project" value="UniProtKB-UniRule"/>
</dbReference>
<evidence type="ECO:0000256" key="5">
    <source>
        <dbReference type="ARBA" id="ARBA00022679"/>
    </source>
</evidence>
<comment type="function">
    <text evidence="9">Catalyzes the transfer of a farnesyl moiety from farnesyl diphosphate to a cysteine at the fourth position from the C-terminus of several proteins. The beta subunit is responsible for peptide-binding.</text>
</comment>
<dbReference type="GO" id="GO:0008270">
    <property type="term" value="F:zinc ion binding"/>
    <property type="evidence" value="ECO:0007669"/>
    <property type="project" value="UniProtKB-UniRule"/>
</dbReference>
<dbReference type="InterPro" id="IPR026872">
    <property type="entry name" value="FTB"/>
</dbReference>
<proteinExistence type="inferred from homology"/>
<comment type="caution">
    <text evidence="11">The sequence shown here is derived from an EMBL/GenBank/DDBJ whole genome shotgun (WGS) entry which is preliminary data.</text>
</comment>
<evidence type="ECO:0000256" key="1">
    <source>
        <dbReference type="ARBA" id="ARBA00010497"/>
    </source>
</evidence>
<dbReference type="InterPro" id="IPR001330">
    <property type="entry name" value="Prenyltrans"/>
</dbReference>
<evidence type="ECO:0000313" key="12">
    <source>
        <dbReference type="Proteomes" id="UP000886653"/>
    </source>
</evidence>
<keyword evidence="4 9" id="KW-0637">Prenyltransferase</keyword>
<dbReference type="AlphaFoldDB" id="A0A9P6NZL2"/>
<dbReference type="OrthoDB" id="10261146at2759"/>
<reference evidence="11" key="1">
    <citation type="submission" date="2013-11" db="EMBL/GenBank/DDBJ databases">
        <title>Genome sequence of the fusiform rust pathogen reveals effectors for host alternation and coevolution with pine.</title>
        <authorList>
            <consortium name="DOE Joint Genome Institute"/>
            <person name="Smith K."/>
            <person name="Pendleton A."/>
            <person name="Kubisiak T."/>
            <person name="Anderson C."/>
            <person name="Salamov A."/>
            <person name="Aerts A."/>
            <person name="Riley R."/>
            <person name="Clum A."/>
            <person name="Lindquist E."/>
            <person name="Ence D."/>
            <person name="Campbell M."/>
            <person name="Kronenberg Z."/>
            <person name="Feau N."/>
            <person name="Dhillon B."/>
            <person name="Hamelin R."/>
            <person name="Burleigh J."/>
            <person name="Smith J."/>
            <person name="Yandell M."/>
            <person name="Nelson C."/>
            <person name="Grigoriev I."/>
            <person name="Davis J."/>
        </authorList>
    </citation>
    <scope>NUCLEOTIDE SEQUENCE</scope>
    <source>
        <strain evidence="11">G11</strain>
    </source>
</reference>
<dbReference type="GO" id="GO:0005965">
    <property type="term" value="C:protein farnesyltransferase complex"/>
    <property type="evidence" value="ECO:0007669"/>
    <property type="project" value="UniProtKB-UniRule"/>
</dbReference>
<comment type="similarity">
    <text evidence="1 9">Belongs to the protein prenyltransferase subunit beta family.</text>
</comment>